<gene>
    <name evidence="2" type="ORF">GQ26_0560020</name>
</gene>
<dbReference type="HOGENOM" id="CLU_2032255_0_0_1"/>
<reference evidence="2" key="1">
    <citation type="journal article" date="2014" name="PLoS Genet.">
        <title>Signature Gene Expression Reveals Novel Clues to the Molecular Mechanisms of Dimorphic Transition in Penicillium marneffei.</title>
        <authorList>
            <person name="Yang E."/>
            <person name="Wang G."/>
            <person name="Cai J."/>
            <person name="Woo P.C."/>
            <person name="Lau S.K."/>
            <person name="Yuen K.-Y."/>
            <person name="Chow W.-N."/>
            <person name="Lin X."/>
        </authorList>
    </citation>
    <scope>NUCLEOTIDE SEQUENCE [LARGE SCALE GENOMIC DNA]</scope>
    <source>
        <strain evidence="2">PM1</strain>
    </source>
</reference>
<sequence length="122" mass="13819">RPYKITISSITVDEIQFYQAPTRNNGVTPQRETTTQDLSYQSSTSNAALFTTPRPFHEASQSTITPGIEYSQSPEPSQLNLRSNTRGRSLNEDEVLILFNCAVEIQDQYNGGKKRFWETLEA</sequence>
<accession>A0A093UMU0</accession>
<proteinExistence type="predicted"/>
<dbReference type="EMBL" id="JPOX01000056">
    <property type="protein sequence ID" value="KFX41601.1"/>
    <property type="molecule type" value="Genomic_DNA"/>
</dbReference>
<organism evidence="2">
    <name type="scientific">Talaromyces marneffei PM1</name>
    <dbReference type="NCBI Taxonomy" id="1077442"/>
    <lineage>
        <taxon>Eukaryota</taxon>
        <taxon>Fungi</taxon>
        <taxon>Dikarya</taxon>
        <taxon>Ascomycota</taxon>
        <taxon>Pezizomycotina</taxon>
        <taxon>Eurotiomycetes</taxon>
        <taxon>Eurotiomycetidae</taxon>
        <taxon>Eurotiales</taxon>
        <taxon>Trichocomaceae</taxon>
        <taxon>Talaromyces</taxon>
        <taxon>Talaromyces sect. Talaromyces</taxon>
    </lineage>
</organism>
<comment type="caution">
    <text evidence="2">The sequence shown here is derived from an EMBL/GenBank/DDBJ whole genome shotgun (WGS) entry which is preliminary data.</text>
</comment>
<feature type="compositionally biased region" description="Polar residues" evidence="1">
    <location>
        <begin position="59"/>
        <end position="86"/>
    </location>
</feature>
<evidence type="ECO:0000256" key="1">
    <source>
        <dbReference type="SAM" id="MobiDB-lite"/>
    </source>
</evidence>
<dbReference type="EMBL" id="JPOX01000056">
    <property type="protein sequence ID" value="KFX41600.1"/>
    <property type="molecule type" value="Genomic_DNA"/>
</dbReference>
<name>A0A093UMU0_TALMA</name>
<feature type="region of interest" description="Disordered" evidence="1">
    <location>
        <begin position="22"/>
        <end position="86"/>
    </location>
</feature>
<dbReference type="EMBL" id="JPOX01000056">
    <property type="protein sequence ID" value="KFX41603.1"/>
    <property type="molecule type" value="Genomic_DNA"/>
</dbReference>
<protein>
    <submittedName>
        <fullName evidence="2">Uncharacterized protein</fullName>
    </submittedName>
</protein>
<evidence type="ECO:0000313" key="2">
    <source>
        <dbReference type="EMBL" id="KFX41602.1"/>
    </source>
</evidence>
<dbReference type="EMBL" id="JPOX01000056">
    <property type="protein sequence ID" value="KFX41602.1"/>
    <property type="molecule type" value="Genomic_DNA"/>
</dbReference>
<feature type="compositionally biased region" description="Polar residues" evidence="1">
    <location>
        <begin position="22"/>
        <end position="49"/>
    </location>
</feature>
<dbReference type="AlphaFoldDB" id="A0A093UMU0"/>
<feature type="non-terminal residue" evidence="2">
    <location>
        <position position="1"/>
    </location>
</feature>